<dbReference type="RefSeq" id="WP_084274615.1">
    <property type="nucleotide sequence ID" value="NZ_AP026671.1"/>
</dbReference>
<evidence type="ECO:0000256" key="3">
    <source>
        <dbReference type="ARBA" id="ARBA00007090"/>
    </source>
</evidence>
<keyword evidence="13 18" id="KW-0472">Membrane</keyword>
<dbReference type="InterPro" id="IPR001264">
    <property type="entry name" value="Glyco_trans_51"/>
</dbReference>
<evidence type="ECO:0000256" key="10">
    <source>
        <dbReference type="ARBA" id="ARBA00022801"/>
    </source>
</evidence>
<dbReference type="PANTHER" id="PTHR32282:SF11">
    <property type="entry name" value="PENICILLIN-BINDING PROTEIN 1B"/>
    <property type="match status" value="1"/>
</dbReference>
<comment type="similarity">
    <text evidence="4">In the N-terminal section; belongs to the glycosyltransferase 51 family.</text>
</comment>
<dbReference type="UniPathway" id="UPA00219"/>
<accession>A0A1W1WPU9</accession>
<dbReference type="InterPro" id="IPR012338">
    <property type="entry name" value="Beta-lactam/transpept-like"/>
</dbReference>
<dbReference type="GO" id="GO:0071555">
    <property type="term" value="P:cell wall organization"/>
    <property type="evidence" value="ECO:0007669"/>
    <property type="project" value="UniProtKB-KW"/>
</dbReference>
<evidence type="ECO:0000256" key="18">
    <source>
        <dbReference type="SAM" id="Phobius"/>
    </source>
</evidence>
<evidence type="ECO:0000256" key="5">
    <source>
        <dbReference type="ARBA" id="ARBA00022475"/>
    </source>
</evidence>
<name>A0A1W1WPU9_9BACT</name>
<feature type="transmembrane region" description="Helical" evidence="18">
    <location>
        <begin position="7"/>
        <end position="30"/>
    </location>
</feature>
<dbReference type="GO" id="GO:0008360">
    <property type="term" value="P:regulation of cell shape"/>
    <property type="evidence" value="ECO:0007669"/>
    <property type="project" value="UniProtKB-KW"/>
</dbReference>
<evidence type="ECO:0000256" key="7">
    <source>
        <dbReference type="ARBA" id="ARBA00022670"/>
    </source>
</evidence>
<dbReference type="InterPro" id="IPR023346">
    <property type="entry name" value="Lysozyme-like_dom_sf"/>
</dbReference>
<evidence type="ECO:0000256" key="13">
    <source>
        <dbReference type="ARBA" id="ARBA00023136"/>
    </source>
</evidence>
<dbReference type="Gene3D" id="3.40.710.10">
    <property type="entry name" value="DD-peptidase/beta-lactamase superfamily"/>
    <property type="match status" value="1"/>
</dbReference>
<sequence>MKIVKAFFGLLFVIFIGVIIYAVFYLGGLYNEAIPKAKQIIEYQPKLTTKIYDRNGELIANIFDGQNREYVTYEDIPARAIEALLAIEDTKFFEHHGINPDAIVRAIIKDIKARKFVEGASTITQQLVKTMVLSREKKIKRKLTEMLIAIYIETKLTKEEILERYFNQVYFGHGYYGIKTAALGYFHKTLQNLSLKEIAMLVGLPRAPSYYDPTKNYEESIRRADRVINRMYELGWIDKRMFTQAIAEQPKVYDDTLSQNRAPYVVDEILRRFGKKMPNFRSGGYKIFTTIDLSMQQIAKEELKKGYENILARGKDYNYSKLNGAMVVLRPRSGEVLALVGGVDYATSPFNRATQAKRQPGSAFKPFIYQIALNLGYSQVDKIPDVARTYEFKEGNETKIWQPKNYEKNFEGTITLKDALIHSRNLATINLVEDIGLGRMYKELQKFGFQNLPRDLSLSLGSIVLSPLELAKFYSMFPNYGVQIEPRLVYSITDAKGESIYQSTLMKKELVSPQQTFLMIDILRDVVNRGTGRRAKVPGIEVAGKTGTTNRYIDAWFCGFTPDIEVITWFGQDDNTPLKKRESGGRASAPVVGAFIERIYQLHPELKKRFDIPQGVKKMRYNGKIIYYTDISRPSHEDVEVEEQKEELLF</sequence>
<proteinExistence type="inferred from homology"/>
<dbReference type="GO" id="GO:0009002">
    <property type="term" value="F:serine-type D-Ala-D-Ala carboxypeptidase activity"/>
    <property type="evidence" value="ECO:0007669"/>
    <property type="project" value="UniProtKB-EC"/>
</dbReference>
<dbReference type="GO" id="GO:0008658">
    <property type="term" value="F:penicillin binding"/>
    <property type="evidence" value="ECO:0007669"/>
    <property type="project" value="InterPro"/>
</dbReference>
<comment type="subcellular location">
    <subcellularLocation>
        <location evidence="1">Cell membrane</location>
    </subcellularLocation>
</comment>
<evidence type="ECO:0000256" key="4">
    <source>
        <dbReference type="ARBA" id="ARBA00007739"/>
    </source>
</evidence>
<dbReference type="GO" id="GO:0006508">
    <property type="term" value="P:proteolysis"/>
    <property type="evidence" value="ECO:0007669"/>
    <property type="project" value="UniProtKB-KW"/>
</dbReference>
<feature type="domain" description="Glycosyl transferase family 51" evidence="20">
    <location>
        <begin position="56"/>
        <end position="231"/>
    </location>
</feature>
<dbReference type="InterPro" id="IPR001460">
    <property type="entry name" value="PCN-bd_Tpept"/>
</dbReference>
<evidence type="ECO:0000256" key="9">
    <source>
        <dbReference type="ARBA" id="ARBA00022679"/>
    </source>
</evidence>
<dbReference type="FunFam" id="1.10.3810.10:FF:000001">
    <property type="entry name" value="Penicillin-binding protein 1A"/>
    <property type="match status" value="1"/>
</dbReference>
<evidence type="ECO:0000256" key="16">
    <source>
        <dbReference type="ARBA" id="ARBA00034000"/>
    </source>
</evidence>
<dbReference type="GO" id="GO:0009252">
    <property type="term" value="P:peptidoglycan biosynthetic process"/>
    <property type="evidence" value="ECO:0007669"/>
    <property type="project" value="UniProtKB-UniPathway"/>
</dbReference>
<dbReference type="STRING" id="1069081.SAMN05660197_0075"/>
<keyword evidence="18" id="KW-1133">Transmembrane helix</keyword>
<keyword evidence="15" id="KW-0961">Cell wall biogenesis/degradation</keyword>
<evidence type="ECO:0000313" key="21">
    <source>
        <dbReference type="EMBL" id="SMC08327.1"/>
    </source>
</evidence>
<dbReference type="EMBL" id="FWWZ01000001">
    <property type="protein sequence ID" value="SMC08327.1"/>
    <property type="molecule type" value="Genomic_DNA"/>
</dbReference>
<dbReference type="SUPFAM" id="SSF56601">
    <property type="entry name" value="beta-lactamase/transpeptidase-like"/>
    <property type="match status" value="1"/>
</dbReference>
<evidence type="ECO:0000256" key="12">
    <source>
        <dbReference type="ARBA" id="ARBA00022984"/>
    </source>
</evidence>
<dbReference type="SUPFAM" id="SSF53955">
    <property type="entry name" value="Lysozyme-like"/>
    <property type="match status" value="1"/>
</dbReference>
<evidence type="ECO:0000259" key="20">
    <source>
        <dbReference type="Pfam" id="PF00912"/>
    </source>
</evidence>
<keyword evidence="7" id="KW-0645">Protease</keyword>
<protein>
    <submittedName>
        <fullName evidence="21">Penicillin-binding protein 1A</fullName>
    </submittedName>
</protein>
<evidence type="ECO:0000256" key="15">
    <source>
        <dbReference type="ARBA" id="ARBA00023316"/>
    </source>
</evidence>
<comment type="pathway">
    <text evidence="2">Cell wall biogenesis; peptidoglycan biosynthesis.</text>
</comment>
<dbReference type="Gene3D" id="1.10.3810.10">
    <property type="entry name" value="Biosynthetic peptidoglycan transglycosylase-like"/>
    <property type="match status" value="1"/>
</dbReference>
<organism evidence="21 22">
    <name type="scientific">Nitratiruptor tergarcus DSM 16512</name>
    <dbReference type="NCBI Taxonomy" id="1069081"/>
    <lineage>
        <taxon>Bacteria</taxon>
        <taxon>Pseudomonadati</taxon>
        <taxon>Campylobacterota</taxon>
        <taxon>Epsilonproteobacteria</taxon>
        <taxon>Nautiliales</taxon>
        <taxon>Nitratiruptoraceae</taxon>
        <taxon>Nitratiruptor</taxon>
    </lineage>
</organism>
<dbReference type="OrthoDB" id="9766909at2"/>
<keyword evidence="12" id="KW-0573">Peptidoglycan synthesis</keyword>
<comment type="catalytic activity">
    <reaction evidence="17">
        <text>[GlcNAc-(1-&gt;4)-Mur2Ac(oyl-L-Ala-gamma-D-Glu-L-Lys-D-Ala-D-Ala)](n)-di-trans,octa-cis-undecaprenyl diphosphate + beta-D-GlcNAc-(1-&gt;4)-Mur2Ac(oyl-L-Ala-gamma-D-Glu-L-Lys-D-Ala-D-Ala)-di-trans,octa-cis-undecaprenyl diphosphate = [GlcNAc-(1-&gt;4)-Mur2Ac(oyl-L-Ala-gamma-D-Glu-L-Lys-D-Ala-D-Ala)](n+1)-di-trans,octa-cis-undecaprenyl diphosphate + di-trans,octa-cis-undecaprenyl diphosphate + H(+)</text>
        <dbReference type="Rhea" id="RHEA:23708"/>
        <dbReference type="Rhea" id="RHEA-COMP:9602"/>
        <dbReference type="Rhea" id="RHEA-COMP:9603"/>
        <dbReference type="ChEBI" id="CHEBI:15378"/>
        <dbReference type="ChEBI" id="CHEBI:58405"/>
        <dbReference type="ChEBI" id="CHEBI:60033"/>
        <dbReference type="ChEBI" id="CHEBI:78435"/>
        <dbReference type="EC" id="2.4.99.28"/>
    </reaction>
</comment>
<dbReference type="PANTHER" id="PTHR32282">
    <property type="entry name" value="BINDING PROTEIN TRANSPEPTIDASE, PUTATIVE-RELATED"/>
    <property type="match status" value="1"/>
</dbReference>
<evidence type="ECO:0000256" key="14">
    <source>
        <dbReference type="ARBA" id="ARBA00023268"/>
    </source>
</evidence>
<comment type="similarity">
    <text evidence="3">In the C-terminal section; belongs to the transpeptidase family.</text>
</comment>
<keyword evidence="14" id="KW-0511">Multifunctional enzyme</keyword>
<evidence type="ECO:0000256" key="8">
    <source>
        <dbReference type="ARBA" id="ARBA00022676"/>
    </source>
</evidence>
<gene>
    <name evidence="21" type="ORF">SAMN05660197_0075</name>
</gene>
<evidence type="ECO:0000256" key="6">
    <source>
        <dbReference type="ARBA" id="ARBA00022645"/>
    </source>
</evidence>
<dbReference type="NCBIfam" id="TIGR02074">
    <property type="entry name" value="PBP_1a_fam"/>
    <property type="match status" value="1"/>
</dbReference>
<keyword evidence="6" id="KW-0121">Carboxypeptidase</keyword>
<feature type="domain" description="Penicillin-binding protein transpeptidase" evidence="19">
    <location>
        <begin position="324"/>
        <end position="596"/>
    </location>
</feature>
<dbReference type="GO" id="GO:0008955">
    <property type="term" value="F:peptidoglycan glycosyltransferase activity"/>
    <property type="evidence" value="ECO:0007669"/>
    <property type="project" value="UniProtKB-EC"/>
</dbReference>
<keyword evidence="9" id="KW-0808">Transferase</keyword>
<dbReference type="GO" id="GO:0030288">
    <property type="term" value="C:outer membrane-bounded periplasmic space"/>
    <property type="evidence" value="ECO:0007669"/>
    <property type="project" value="TreeGrafter"/>
</dbReference>
<dbReference type="Pfam" id="PF00912">
    <property type="entry name" value="Transgly"/>
    <property type="match status" value="1"/>
</dbReference>
<keyword evidence="8" id="KW-0328">Glycosyltransferase</keyword>
<dbReference type="Pfam" id="PF00905">
    <property type="entry name" value="Transpeptidase"/>
    <property type="match status" value="1"/>
</dbReference>
<keyword evidence="5" id="KW-1003">Cell membrane</keyword>
<evidence type="ECO:0000256" key="2">
    <source>
        <dbReference type="ARBA" id="ARBA00004752"/>
    </source>
</evidence>
<reference evidence="22" key="1">
    <citation type="submission" date="2017-04" db="EMBL/GenBank/DDBJ databases">
        <authorList>
            <person name="Varghese N."/>
            <person name="Submissions S."/>
        </authorList>
    </citation>
    <scope>NUCLEOTIDE SEQUENCE [LARGE SCALE GENOMIC DNA]</scope>
    <source>
        <strain evidence="22">DSM 16512</strain>
    </source>
</reference>
<dbReference type="InterPro" id="IPR050396">
    <property type="entry name" value="Glycosyltr_51/Transpeptidase"/>
</dbReference>
<comment type="catalytic activity">
    <reaction evidence="16">
        <text>Preferential cleavage: (Ac)2-L-Lys-D-Ala-|-D-Ala. Also transpeptidation of peptidyl-alanyl moieties that are N-acyl substituents of D-alanine.</text>
        <dbReference type="EC" id="3.4.16.4"/>
    </reaction>
</comment>
<keyword evidence="22" id="KW-1185">Reference proteome</keyword>
<dbReference type="Proteomes" id="UP000192602">
    <property type="component" value="Unassembled WGS sequence"/>
</dbReference>
<evidence type="ECO:0000256" key="17">
    <source>
        <dbReference type="ARBA" id="ARBA00049902"/>
    </source>
</evidence>
<dbReference type="InterPro" id="IPR036950">
    <property type="entry name" value="PBP_transglycosylase"/>
</dbReference>
<evidence type="ECO:0000259" key="19">
    <source>
        <dbReference type="Pfam" id="PF00905"/>
    </source>
</evidence>
<evidence type="ECO:0000313" key="22">
    <source>
        <dbReference type="Proteomes" id="UP000192602"/>
    </source>
</evidence>
<evidence type="ECO:0000256" key="1">
    <source>
        <dbReference type="ARBA" id="ARBA00004236"/>
    </source>
</evidence>
<keyword evidence="11" id="KW-0133">Cell shape</keyword>
<dbReference type="AlphaFoldDB" id="A0A1W1WPU9"/>
<keyword evidence="18" id="KW-0812">Transmembrane</keyword>
<dbReference type="GO" id="GO:0005886">
    <property type="term" value="C:plasma membrane"/>
    <property type="evidence" value="ECO:0007669"/>
    <property type="project" value="UniProtKB-SubCell"/>
</dbReference>
<evidence type="ECO:0000256" key="11">
    <source>
        <dbReference type="ARBA" id="ARBA00022960"/>
    </source>
</evidence>
<keyword evidence="10" id="KW-0378">Hydrolase</keyword>